<evidence type="ECO:0000256" key="2">
    <source>
        <dbReference type="ARBA" id="ARBA00022692"/>
    </source>
</evidence>
<feature type="region of interest" description="Disordered" evidence="8">
    <location>
        <begin position="308"/>
        <end position="327"/>
    </location>
</feature>
<dbReference type="GO" id="GO:0016020">
    <property type="term" value="C:membrane"/>
    <property type="evidence" value="ECO:0007669"/>
    <property type="project" value="UniProtKB-SubCell"/>
</dbReference>
<dbReference type="InterPro" id="IPR000276">
    <property type="entry name" value="GPCR_Rhodpsn"/>
</dbReference>
<feature type="transmembrane region" description="Helical" evidence="9">
    <location>
        <begin position="169"/>
        <end position="196"/>
    </location>
</feature>
<keyword evidence="5 9" id="KW-0472">Membrane</keyword>
<feature type="transmembrane region" description="Helical" evidence="9">
    <location>
        <begin position="6"/>
        <end position="33"/>
    </location>
</feature>
<feature type="compositionally biased region" description="Basic residues" evidence="8">
    <location>
        <begin position="359"/>
        <end position="373"/>
    </location>
</feature>
<feature type="transmembrane region" description="Helical" evidence="9">
    <location>
        <begin position="45"/>
        <end position="63"/>
    </location>
</feature>
<dbReference type="PANTHER" id="PTHR24238:SF47">
    <property type="entry name" value="ECDYSTEROIDS_DOPAMINE RECEPTOR-RELATED"/>
    <property type="match status" value="1"/>
</dbReference>
<feature type="transmembrane region" description="Helical" evidence="9">
    <location>
        <begin position="124"/>
        <end position="149"/>
    </location>
</feature>
<evidence type="ECO:0000256" key="7">
    <source>
        <dbReference type="ARBA" id="ARBA00023224"/>
    </source>
</evidence>
<evidence type="ECO:0000313" key="12">
    <source>
        <dbReference type="Proteomes" id="UP000230750"/>
    </source>
</evidence>
<dbReference type="AlphaFoldDB" id="A0A2G8JXL0"/>
<protein>
    <submittedName>
        <fullName evidence="11">Putative gastrin/cholecystokinin type B receptor-like</fullName>
    </submittedName>
</protein>
<proteinExistence type="predicted"/>
<dbReference type="EMBL" id="MRZV01001118">
    <property type="protein sequence ID" value="PIK40478.1"/>
    <property type="molecule type" value="Genomic_DNA"/>
</dbReference>
<feature type="compositionally biased region" description="Polar residues" evidence="8">
    <location>
        <begin position="346"/>
        <end position="355"/>
    </location>
</feature>
<keyword evidence="6 11" id="KW-0675">Receptor</keyword>
<keyword evidence="12" id="KW-1185">Reference proteome</keyword>
<dbReference type="GO" id="GO:0004930">
    <property type="term" value="F:G protein-coupled receptor activity"/>
    <property type="evidence" value="ECO:0007669"/>
    <property type="project" value="UniProtKB-KW"/>
</dbReference>
<keyword evidence="7" id="KW-0807">Transducer</keyword>
<dbReference type="Proteomes" id="UP000230750">
    <property type="component" value="Unassembled WGS sequence"/>
</dbReference>
<dbReference type="PROSITE" id="PS50262">
    <property type="entry name" value="G_PROTEIN_RECEP_F1_2"/>
    <property type="match status" value="1"/>
</dbReference>
<accession>A0A2G8JXL0</accession>
<organism evidence="11 12">
    <name type="scientific">Stichopus japonicus</name>
    <name type="common">Sea cucumber</name>
    <dbReference type="NCBI Taxonomy" id="307972"/>
    <lineage>
        <taxon>Eukaryota</taxon>
        <taxon>Metazoa</taxon>
        <taxon>Echinodermata</taxon>
        <taxon>Eleutherozoa</taxon>
        <taxon>Echinozoa</taxon>
        <taxon>Holothuroidea</taxon>
        <taxon>Aspidochirotacea</taxon>
        <taxon>Aspidochirotida</taxon>
        <taxon>Stichopodidae</taxon>
        <taxon>Apostichopus</taxon>
    </lineage>
</organism>
<dbReference type="SUPFAM" id="SSF81321">
    <property type="entry name" value="Family A G protein-coupled receptor-like"/>
    <property type="match status" value="1"/>
</dbReference>
<dbReference type="OrthoDB" id="6082926at2759"/>
<feature type="transmembrane region" description="Helical" evidence="9">
    <location>
        <begin position="416"/>
        <end position="438"/>
    </location>
</feature>
<dbReference type="InterPro" id="IPR017452">
    <property type="entry name" value="GPCR_Rhodpsn_7TM"/>
</dbReference>
<comment type="caution">
    <text evidence="11">The sequence shown here is derived from an EMBL/GenBank/DDBJ whole genome shotgun (WGS) entry which is preliminary data.</text>
</comment>
<dbReference type="PANTHER" id="PTHR24238">
    <property type="entry name" value="G-PROTEIN COUPLED RECEPTOR"/>
    <property type="match status" value="1"/>
</dbReference>
<keyword evidence="2 9" id="KW-0812">Transmembrane</keyword>
<evidence type="ECO:0000256" key="1">
    <source>
        <dbReference type="ARBA" id="ARBA00004141"/>
    </source>
</evidence>
<reference evidence="11 12" key="1">
    <citation type="journal article" date="2017" name="PLoS Biol.">
        <title>The sea cucumber genome provides insights into morphological evolution and visceral regeneration.</title>
        <authorList>
            <person name="Zhang X."/>
            <person name="Sun L."/>
            <person name="Yuan J."/>
            <person name="Sun Y."/>
            <person name="Gao Y."/>
            <person name="Zhang L."/>
            <person name="Li S."/>
            <person name="Dai H."/>
            <person name="Hamel J.F."/>
            <person name="Liu C."/>
            <person name="Yu Y."/>
            <person name="Liu S."/>
            <person name="Lin W."/>
            <person name="Guo K."/>
            <person name="Jin S."/>
            <person name="Xu P."/>
            <person name="Storey K.B."/>
            <person name="Huan P."/>
            <person name="Zhang T."/>
            <person name="Zhou Y."/>
            <person name="Zhang J."/>
            <person name="Lin C."/>
            <person name="Li X."/>
            <person name="Xing L."/>
            <person name="Huo D."/>
            <person name="Sun M."/>
            <person name="Wang L."/>
            <person name="Mercier A."/>
            <person name="Li F."/>
            <person name="Yang H."/>
            <person name="Xiang J."/>
        </authorList>
    </citation>
    <scope>NUCLEOTIDE SEQUENCE [LARGE SCALE GENOMIC DNA]</scope>
    <source>
        <strain evidence="11">Shaxun</strain>
        <tissue evidence="11">Muscle</tissue>
    </source>
</reference>
<feature type="transmembrane region" description="Helical" evidence="9">
    <location>
        <begin position="83"/>
        <end position="103"/>
    </location>
</feature>
<feature type="domain" description="G-protein coupled receptors family 1 profile" evidence="10">
    <location>
        <begin position="26"/>
        <end position="439"/>
    </location>
</feature>
<evidence type="ECO:0000256" key="8">
    <source>
        <dbReference type="SAM" id="MobiDB-lite"/>
    </source>
</evidence>
<evidence type="ECO:0000256" key="5">
    <source>
        <dbReference type="ARBA" id="ARBA00023136"/>
    </source>
</evidence>
<dbReference type="Pfam" id="PF00001">
    <property type="entry name" value="7tm_1"/>
    <property type="match status" value="1"/>
</dbReference>
<evidence type="ECO:0000256" key="6">
    <source>
        <dbReference type="ARBA" id="ARBA00023170"/>
    </source>
</evidence>
<dbReference type="STRING" id="307972.A0A2G8JXL0"/>
<dbReference type="PRINTS" id="PR00237">
    <property type="entry name" value="GPCRRHODOPSN"/>
</dbReference>
<evidence type="ECO:0000256" key="4">
    <source>
        <dbReference type="ARBA" id="ARBA00023040"/>
    </source>
</evidence>
<name>A0A2G8JXL0_STIJA</name>
<sequence length="462" mass="51397">MAATRFLYHWVVIVYRSLVTIIGIPGNSIILYVYWNKSFLGSAQVFIQFLALTDLYACILFPLELHYWLNEYDYRNDLLCRFFFTSLSIGFYMSSCVTVAISIDRYLAVCKPINGRWSRRQAQTVCLVCVAIAVVVNIVSPFTSGLQVISYENSGIFNVTVCSQRESSFVGLALFVTIPQYITFLVVFAVIIAMYFRLWLTMKKRGKVGGLHGGTTSVKAVSDVADGSIADTIETYYNKAEDSHAVDVSGSTSGDHVKNCQEQGASTSRVKKSLLIKEPNYSEVGAKQESSGGLPVYVSHGDCNNRFEPKPDAAGRNNQLNQPNCDDINNEGSKLDGARTSGVLSTNGIPTSISENARKTSKTAGFRRRKNHGAGKMSRLTQMLLLSTAIFLVTWILTLVIFMMSSVTRSVHRNSVWFAVISVVRLSGLINHAINPMLYSFMNPRFRNDCALLFKRLRSKIT</sequence>
<dbReference type="CDD" id="cd00637">
    <property type="entry name" value="7tm_classA_rhodopsin-like"/>
    <property type="match status" value="1"/>
</dbReference>
<keyword evidence="3 9" id="KW-1133">Transmembrane helix</keyword>
<evidence type="ECO:0000256" key="9">
    <source>
        <dbReference type="SAM" id="Phobius"/>
    </source>
</evidence>
<gene>
    <name evidence="11" type="ORF">BSL78_22678</name>
</gene>
<feature type="transmembrane region" description="Helical" evidence="9">
    <location>
        <begin position="384"/>
        <end position="404"/>
    </location>
</feature>
<keyword evidence="4" id="KW-0297">G-protein coupled receptor</keyword>
<evidence type="ECO:0000256" key="3">
    <source>
        <dbReference type="ARBA" id="ARBA00022989"/>
    </source>
</evidence>
<evidence type="ECO:0000259" key="10">
    <source>
        <dbReference type="PROSITE" id="PS50262"/>
    </source>
</evidence>
<feature type="region of interest" description="Disordered" evidence="8">
    <location>
        <begin position="346"/>
        <end position="373"/>
    </location>
</feature>
<comment type="subcellular location">
    <subcellularLocation>
        <location evidence="1">Membrane</location>
        <topology evidence="1">Multi-pass membrane protein</topology>
    </subcellularLocation>
</comment>
<dbReference type="Gene3D" id="1.20.1070.10">
    <property type="entry name" value="Rhodopsin 7-helix transmembrane proteins"/>
    <property type="match status" value="2"/>
</dbReference>
<evidence type="ECO:0000313" key="11">
    <source>
        <dbReference type="EMBL" id="PIK40478.1"/>
    </source>
</evidence>
<dbReference type="SMART" id="SM01381">
    <property type="entry name" value="7TM_GPCR_Srsx"/>
    <property type="match status" value="1"/>
</dbReference>